<keyword evidence="9" id="KW-1185">Reference proteome</keyword>
<dbReference type="SMART" id="SM00228">
    <property type="entry name" value="PDZ"/>
    <property type="match status" value="1"/>
</dbReference>
<evidence type="ECO:0000313" key="9">
    <source>
        <dbReference type="Proteomes" id="UP000694555"/>
    </source>
</evidence>
<dbReference type="InterPro" id="IPR001478">
    <property type="entry name" value="PDZ"/>
</dbReference>
<keyword evidence="6" id="KW-0732">Signal</keyword>
<feature type="compositionally biased region" description="Polar residues" evidence="5">
    <location>
        <begin position="483"/>
        <end position="503"/>
    </location>
</feature>
<dbReference type="Gene3D" id="2.30.42.10">
    <property type="match status" value="1"/>
</dbReference>
<feature type="region of interest" description="Disordered" evidence="5">
    <location>
        <begin position="154"/>
        <end position="203"/>
    </location>
</feature>
<dbReference type="GO" id="GO:0098609">
    <property type="term" value="P:cell-cell adhesion"/>
    <property type="evidence" value="ECO:0007669"/>
    <property type="project" value="TreeGrafter"/>
</dbReference>
<sequence>MLMIIFSKTVLKGICWFLLEFLLRAISFSRREDENLNNLLQNGGELSITVEEKINMQDKVTNLSEYELSIGERLGLIGKGVDLSTPTEESHKLDQINMNINKLVSEKAVPVPVERLQTQDTVSVKGFLNNNMKEESEHLENGNKYHINKVNGHPEEAVQSPSKDKLMKSTTVDGDSAELSVSRSTEDLSPQRSGPVMKSHSITGMDTGGLKIYDIVGENGSEQSNLVVKSASDSTDGKNIVRSKSATLLYDQPLQVFPGSSSSSDLVSSTKTVFKFDSNHNPEGANVVRGSVTSGAQMFCAPQYNIQYSSSATAKDTLWPQKQNTHIEQGSLPPSRLLRSDSTETPSYVKHSANMNFSNHNNVRASAVYNTHQRMAGRPIDMWAIPPNDRLLPGATRHTLQRQSSVSSTASVNVGDTGPSRRTQVPEGDYLTYRDLHSMGRAPPVMSGQQRPLSARTYSIDGPNVPRPQSARPSVNEIPERTMSVSDFNYSRTSPSKRSNARVNSEHSLLDPPGKSKVPHDWREQVLRHIEAKKLEKSLKCFILSFLQEFFSLNYMKIVIFTAPFCLKHPQASTLGEQCQDEVFISGQQNYSSATLSLKDVPPDSMKKIAVQVIVYMTPWIGYIYCYLIDKDPELGFSISGGVGGRGNPFRPEDDGIFVTRVQPEGPASKLLQPGDKIIQANGYSFINIDHGQAVSLLKTFQNAVELIIVREVSS</sequence>
<feature type="signal peptide" evidence="6">
    <location>
        <begin position="1"/>
        <end position="25"/>
    </location>
</feature>
<dbReference type="GO" id="GO:0019901">
    <property type="term" value="F:protein kinase binding"/>
    <property type="evidence" value="ECO:0007669"/>
    <property type="project" value="TreeGrafter"/>
</dbReference>
<name>A0A8C0B478_9AVES</name>
<proteinExistence type="inferred from homology"/>
<evidence type="ECO:0000256" key="4">
    <source>
        <dbReference type="ARBA" id="ARBA00022737"/>
    </source>
</evidence>
<dbReference type="GO" id="GO:0045211">
    <property type="term" value="C:postsynaptic membrane"/>
    <property type="evidence" value="ECO:0007669"/>
    <property type="project" value="TreeGrafter"/>
</dbReference>
<dbReference type="Pfam" id="PF00595">
    <property type="entry name" value="PDZ"/>
    <property type="match status" value="1"/>
</dbReference>
<dbReference type="CDD" id="cd06749">
    <property type="entry name" value="PDZ_densin_erbin-like"/>
    <property type="match status" value="1"/>
</dbReference>
<dbReference type="PROSITE" id="PS50106">
    <property type="entry name" value="PDZ"/>
    <property type="match status" value="1"/>
</dbReference>
<evidence type="ECO:0000259" key="7">
    <source>
        <dbReference type="PROSITE" id="PS50106"/>
    </source>
</evidence>
<keyword evidence="2" id="KW-0597">Phosphoprotein</keyword>
<evidence type="ECO:0000256" key="2">
    <source>
        <dbReference type="ARBA" id="ARBA00022553"/>
    </source>
</evidence>
<feature type="compositionally biased region" description="Polar residues" evidence="5">
    <location>
        <begin position="168"/>
        <end position="192"/>
    </location>
</feature>
<evidence type="ECO:0000256" key="1">
    <source>
        <dbReference type="ARBA" id="ARBA00007772"/>
    </source>
</evidence>
<feature type="compositionally biased region" description="Polar residues" evidence="5">
    <location>
        <begin position="401"/>
        <end position="414"/>
    </location>
</feature>
<evidence type="ECO:0000256" key="6">
    <source>
        <dbReference type="SAM" id="SignalP"/>
    </source>
</evidence>
<comment type="similarity">
    <text evidence="1">Belongs to the LAP (LRR and PDZ) protein family.</text>
</comment>
<dbReference type="Ensembl" id="ENSBJAT00000011862.1">
    <property type="protein sequence ID" value="ENSBJAP00000011533.1"/>
    <property type="gene ID" value="ENSBJAG00000007809.1"/>
</dbReference>
<dbReference type="AlphaFoldDB" id="A0A8C0B478"/>
<organism evidence="8 9">
    <name type="scientific">Buteo japonicus</name>
    <dbReference type="NCBI Taxonomy" id="224669"/>
    <lineage>
        <taxon>Eukaryota</taxon>
        <taxon>Metazoa</taxon>
        <taxon>Chordata</taxon>
        <taxon>Craniata</taxon>
        <taxon>Vertebrata</taxon>
        <taxon>Euteleostomi</taxon>
        <taxon>Archelosauria</taxon>
        <taxon>Archosauria</taxon>
        <taxon>Dinosauria</taxon>
        <taxon>Saurischia</taxon>
        <taxon>Theropoda</taxon>
        <taxon>Coelurosauria</taxon>
        <taxon>Aves</taxon>
        <taxon>Neognathae</taxon>
        <taxon>Neoaves</taxon>
        <taxon>Telluraves</taxon>
        <taxon>Accipitrimorphae</taxon>
        <taxon>Accipitriformes</taxon>
        <taxon>Accipitridae</taxon>
        <taxon>Accipitrinae</taxon>
        <taxon>Buteo</taxon>
    </lineage>
</organism>
<reference evidence="8" key="1">
    <citation type="submission" date="2025-08" db="UniProtKB">
        <authorList>
            <consortium name="Ensembl"/>
        </authorList>
    </citation>
    <scope>IDENTIFICATION</scope>
</reference>
<dbReference type="PANTHER" id="PTHR23119:SF46">
    <property type="entry name" value="ERBB2 INTERACTING PROTEIN"/>
    <property type="match status" value="1"/>
</dbReference>
<dbReference type="PANTHER" id="PTHR23119">
    <property type="entry name" value="DISCS LARGE"/>
    <property type="match status" value="1"/>
</dbReference>
<feature type="domain" description="PDZ" evidence="7">
    <location>
        <begin position="634"/>
        <end position="713"/>
    </location>
</feature>
<evidence type="ECO:0000256" key="3">
    <source>
        <dbReference type="ARBA" id="ARBA00022614"/>
    </source>
</evidence>
<feature type="chain" id="PRO_5034177357" description="PDZ domain-containing protein" evidence="6">
    <location>
        <begin position="26"/>
        <end position="715"/>
    </location>
</feature>
<dbReference type="SUPFAM" id="SSF50156">
    <property type="entry name" value="PDZ domain-like"/>
    <property type="match status" value="1"/>
</dbReference>
<dbReference type="GO" id="GO:0014069">
    <property type="term" value="C:postsynaptic density"/>
    <property type="evidence" value="ECO:0007669"/>
    <property type="project" value="TreeGrafter"/>
</dbReference>
<dbReference type="InterPro" id="IPR036034">
    <property type="entry name" value="PDZ_sf"/>
</dbReference>
<feature type="region of interest" description="Disordered" evidence="5">
    <location>
        <begin position="441"/>
        <end position="517"/>
    </location>
</feature>
<dbReference type="GO" id="GO:0005912">
    <property type="term" value="C:adherens junction"/>
    <property type="evidence" value="ECO:0007669"/>
    <property type="project" value="TreeGrafter"/>
</dbReference>
<feature type="region of interest" description="Disordered" evidence="5">
    <location>
        <begin position="398"/>
        <end position="426"/>
    </location>
</feature>
<dbReference type="GO" id="GO:0098968">
    <property type="term" value="P:neurotransmitter receptor transport postsynaptic membrane to endosome"/>
    <property type="evidence" value="ECO:0007669"/>
    <property type="project" value="TreeGrafter"/>
</dbReference>
<evidence type="ECO:0000313" key="8">
    <source>
        <dbReference type="Ensembl" id="ENSBJAP00000011533.1"/>
    </source>
</evidence>
<dbReference type="InterPro" id="IPR050614">
    <property type="entry name" value="Synaptic_Scaffolding_LAP-MAGUK"/>
</dbReference>
<feature type="compositionally biased region" description="Basic and acidic residues" evidence="5">
    <location>
        <begin position="154"/>
        <end position="167"/>
    </location>
</feature>
<keyword evidence="4" id="KW-0677">Repeat</keyword>
<dbReference type="FunFam" id="2.30.42.10:FF:000036">
    <property type="entry name" value="Erbin isoform 7"/>
    <property type="match status" value="1"/>
</dbReference>
<dbReference type="GO" id="GO:0045197">
    <property type="term" value="P:establishment or maintenance of epithelial cell apical/basal polarity"/>
    <property type="evidence" value="ECO:0007669"/>
    <property type="project" value="TreeGrafter"/>
</dbReference>
<evidence type="ECO:0000256" key="5">
    <source>
        <dbReference type="SAM" id="MobiDB-lite"/>
    </source>
</evidence>
<dbReference type="GO" id="GO:0016323">
    <property type="term" value="C:basolateral plasma membrane"/>
    <property type="evidence" value="ECO:0007669"/>
    <property type="project" value="TreeGrafter"/>
</dbReference>
<accession>A0A8C0B478</accession>
<dbReference type="Proteomes" id="UP000694555">
    <property type="component" value="Unplaced"/>
</dbReference>
<dbReference type="GO" id="GO:0098887">
    <property type="term" value="P:neurotransmitter receptor transport, endosome to postsynaptic membrane"/>
    <property type="evidence" value="ECO:0007669"/>
    <property type="project" value="TreeGrafter"/>
</dbReference>
<keyword evidence="3" id="KW-0433">Leucine-rich repeat</keyword>
<protein>
    <recommendedName>
        <fullName evidence="7">PDZ domain-containing protein</fullName>
    </recommendedName>
</protein>
<dbReference type="GO" id="GO:0043113">
    <property type="term" value="P:receptor clustering"/>
    <property type="evidence" value="ECO:0007669"/>
    <property type="project" value="TreeGrafter"/>
</dbReference>
<reference evidence="8" key="2">
    <citation type="submission" date="2025-09" db="UniProtKB">
        <authorList>
            <consortium name="Ensembl"/>
        </authorList>
    </citation>
    <scope>IDENTIFICATION</scope>
</reference>